<evidence type="ECO:0000256" key="5">
    <source>
        <dbReference type="SAM" id="Phobius"/>
    </source>
</evidence>
<name>A0ABX5LWX1_9GAMM</name>
<evidence type="ECO:0008006" key="8">
    <source>
        <dbReference type="Google" id="ProtNLM"/>
    </source>
</evidence>
<dbReference type="InterPro" id="IPR021147">
    <property type="entry name" value="DUF697"/>
</dbReference>
<keyword evidence="3 5" id="KW-1133">Transmembrane helix</keyword>
<evidence type="ECO:0000313" key="7">
    <source>
        <dbReference type="Proteomes" id="UP000248090"/>
    </source>
</evidence>
<evidence type="ECO:0000256" key="2">
    <source>
        <dbReference type="ARBA" id="ARBA00022692"/>
    </source>
</evidence>
<evidence type="ECO:0000313" key="6">
    <source>
        <dbReference type="EMBL" id="PXF31167.1"/>
    </source>
</evidence>
<proteinExistence type="predicted"/>
<dbReference type="EMBL" id="LAPT01000047">
    <property type="protein sequence ID" value="PXF31167.1"/>
    <property type="molecule type" value="Genomic_DNA"/>
</dbReference>
<gene>
    <name evidence="6" type="ORF">WH50_10995</name>
</gene>
<dbReference type="Pfam" id="PF05128">
    <property type="entry name" value="DUF697"/>
    <property type="match status" value="1"/>
</dbReference>
<feature type="transmembrane region" description="Helical" evidence="5">
    <location>
        <begin position="75"/>
        <end position="98"/>
    </location>
</feature>
<dbReference type="Proteomes" id="UP000248090">
    <property type="component" value="Unassembled WGS sequence"/>
</dbReference>
<dbReference type="RefSeq" id="WP_110187350.1">
    <property type="nucleotide sequence ID" value="NZ_CP177354.1"/>
</dbReference>
<comment type="subcellular location">
    <subcellularLocation>
        <location evidence="1">Membrane</location>
        <topology evidence="1">Multi-pass membrane protein</topology>
    </subcellularLocation>
</comment>
<comment type="caution">
    <text evidence="6">The sequence shown here is derived from an EMBL/GenBank/DDBJ whole genome shotgun (WGS) entry which is preliminary data.</text>
</comment>
<evidence type="ECO:0000256" key="1">
    <source>
        <dbReference type="ARBA" id="ARBA00004141"/>
    </source>
</evidence>
<keyword evidence="4 5" id="KW-0472">Membrane</keyword>
<organism evidence="6 7">
    <name type="scientific">Pokkaliibacter plantistimulans</name>
    <dbReference type="NCBI Taxonomy" id="1635171"/>
    <lineage>
        <taxon>Bacteria</taxon>
        <taxon>Pseudomonadati</taxon>
        <taxon>Pseudomonadota</taxon>
        <taxon>Gammaproteobacteria</taxon>
        <taxon>Oceanospirillales</taxon>
        <taxon>Balneatrichaceae</taxon>
        <taxon>Pokkaliibacter</taxon>
    </lineage>
</organism>
<evidence type="ECO:0000256" key="3">
    <source>
        <dbReference type="ARBA" id="ARBA00022989"/>
    </source>
</evidence>
<feature type="transmembrane region" description="Helical" evidence="5">
    <location>
        <begin position="29"/>
        <end position="54"/>
    </location>
</feature>
<evidence type="ECO:0000256" key="4">
    <source>
        <dbReference type="ARBA" id="ARBA00023136"/>
    </source>
</evidence>
<reference evidence="6 7" key="1">
    <citation type="submission" date="2015-03" db="EMBL/GenBank/DDBJ databases">
        <authorList>
            <person name="Krishnan R."/>
            <person name="Midha S."/>
            <person name="Patil P.B."/>
            <person name="Rameshkumar N."/>
        </authorList>
    </citation>
    <scope>NUCLEOTIDE SEQUENCE [LARGE SCALE GENOMIC DNA]</scope>
    <source>
        <strain evidence="6 7">L1E11</strain>
    </source>
</reference>
<accession>A0ABX5LWX1</accession>
<sequence length="154" mass="16714">MDQQHLVFEHDNPFKAIRLAQAKELVERYASYAAVGCVIPLPLVEIATLSVLLMKMHKALAEHYELPFRYRDMRAVLIAVLGGATPTGVGNLTTSALLKWVPGANLIGIATATLAASVITRVIGLGIIISYESGEPDLTLDLDELRQQYQAASV</sequence>
<protein>
    <recommendedName>
        <fullName evidence="8">DUF697 domain-containing protein</fullName>
    </recommendedName>
</protein>
<keyword evidence="7" id="KW-1185">Reference proteome</keyword>
<feature type="transmembrane region" description="Helical" evidence="5">
    <location>
        <begin position="104"/>
        <end position="129"/>
    </location>
</feature>
<keyword evidence="2 5" id="KW-0812">Transmembrane</keyword>